<dbReference type="NCBIfam" id="TIGR00254">
    <property type="entry name" value="GGDEF"/>
    <property type="match status" value="1"/>
</dbReference>
<dbReference type="Pfam" id="PF00990">
    <property type="entry name" value="GGDEF"/>
    <property type="match status" value="1"/>
</dbReference>
<dbReference type="PANTHER" id="PTHR33121">
    <property type="entry name" value="CYCLIC DI-GMP PHOSPHODIESTERASE PDEF"/>
    <property type="match status" value="1"/>
</dbReference>
<dbReference type="RefSeq" id="WP_096260074.1">
    <property type="nucleotide sequence ID" value="NZ_BDME01000006.1"/>
</dbReference>
<dbReference type="SMART" id="SM00052">
    <property type="entry name" value="EAL"/>
    <property type="match status" value="1"/>
</dbReference>
<dbReference type="InterPro" id="IPR035919">
    <property type="entry name" value="EAL_sf"/>
</dbReference>
<dbReference type="Pfam" id="PF00563">
    <property type="entry name" value="EAL"/>
    <property type="match status" value="1"/>
</dbReference>
<dbReference type="Gene3D" id="3.20.20.450">
    <property type="entry name" value="EAL domain"/>
    <property type="match status" value="1"/>
</dbReference>
<comment type="caution">
    <text evidence="3">The sequence shown here is derived from an EMBL/GenBank/DDBJ whole genome shotgun (WGS) entry which is preliminary data.</text>
</comment>
<dbReference type="InterPro" id="IPR050706">
    <property type="entry name" value="Cyclic-di-GMP_PDE-like"/>
</dbReference>
<feature type="domain" description="EAL" evidence="1">
    <location>
        <begin position="480"/>
        <end position="733"/>
    </location>
</feature>
<accession>A0A292YFT1</accession>
<dbReference type="Gene3D" id="3.30.70.270">
    <property type="match status" value="1"/>
</dbReference>
<dbReference type="AlphaFoldDB" id="A0A292YFT1"/>
<dbReference type="CDD" id="cd01949">
    <property type="entry name" value="GGDEF"/>
    <property type="match status" value="1"/>
</dbReference>
<evidence type="ECO:0000259" key="1">
    <source>
        <dbReference type="PROSITE" id="PS50883"/>
    </source>
</evidence>
<dbReference type="PROSITE" id="PS50883">
    <property type="entry name" value="EAL"/>
    <property type="match status" value="1"/>
</dbReference>
<dbReference type="SUPFAM" id="SSF55073">
    <property type="entry name" value="Nucleotide cyclase"/>
    <property type="match status" value="1"/>
</dbReference>
<organism evidence="3 4">
    <name type="scientific">Lebetimonas natsushimae</name>
    <dbReference type="NCBI Taxonomy" id="1936991"/>
    <lineage>
        <taxon>Bacteria</taxon>
        <taxon>Pseudomonadati</taxon>
        <taxon>Campylobacterota</taxon>
        <taxon>Epsilonproteobacteria</taxon>
        <taxon>Nautiliales</taxon>
        <taxon>Nautiliaceae</taxon>
        <taxon>Lebetimonas</taxon>
    </lineage>
</organism>
<dbReference type="InterPro" id="IPR001633">
    <property type="entry name" value="EAL_dom"/>
</dbReference>
<dbReference type="PROSITE" id="PS50887">
    <property type="entry name" value="GGDEF"/>
    <property type="match status" value="1"/>
</dbReference>
<dbReference type="PANTHER" id="PTHR33121:SF71">
    <property type="entry name" value="OXYGEN SENSOR PROTEIN DOSP"/>
    <property type="match status" value="1"/>
</dbReference>
<name>A0A292YFT1_9BACT</name>
<dbReference type="SMART" id="SM00267">
    <property type="entry name" value="GGDEF"/>
    <property type="match status" value="1"/>
</dbReference>
<evidence type="ECO:0000313" key="3">
    <source>
        <dbReference type="EMBL" id="GAX88248.1"/>
    </source>
</evidence>
<evidence type="ECO:0000259" key="2">
    <source>
        <dbReference type="PROSITE" id="PS50887"/>
    </source>
</evidence>
<dbReference type="SUPFAM" id="SSF141868">
    <property type="entry name" value="EAL domain-like"/>
    <property type="match status" value="1"/>
</dbReference>
<reference evidence="3 4" key="1">
    <citation type="journal article" date="2017" name="Syst. Appl. Microbiol.">
        <title>Lebetimonas natsushimae sp. nov., a novel strictly anaerobic, moderately thermophilic chemoautotroph isolated from a deep-sea hydrothermal vent polychaete nest in the Mid-Okinawa Trough.</title>
        <authorList>
            <person name="Nagata R."/>
            <person name="Takaki Y."/>
            <person name="Tame A."/>
            <person name="Nunoura T."/>
            <person name="Muto H."/>
            <person name="Mino S."/>
            <person name="Sawayama S."/>
            <person name="Takai K."/>
            <person name="Nakagawa S."/>
        </authorList>
    </citation>
    <scope>NUCLEOTIDE SEQUENCE [LARGE SCALE GENOMIC DNA]</scope>
    <source>
        <strain evidence="3 4">HS1857</strain>
    </source>
</reference>
<dbReference type="InterPro" id="IPR000160">
    <property type="entry name" value="GGDEF_dom"/>
</dbReference>
<protein>
    <submittedName>
        <fullName evidence="3">Uncharacterized protein</fullName>
    </submittedName>
</protein>
<dbReference type="InterPro" id="IPR043128">
    <property type="entry name" value="Rev_trsase/Diguanyl_cyclase"/>
</dbReference>
<dbReference type="EMBL" id="BDME01000006">
    <property type="protein sequence ID" value="GAX88248.1"/>
    <property type="molecule type" value="Genomic_DNA"/>
</dbReference>
<sequence>MIDIQNDFLNKANYIIEDKNKLNELKLITNDLILKCIESIDVEEATLILDENLNITDSDDIFNKWFNLGKDYLLGKNIKEFFSKELQDVIIVFFEKLKKKKFHQQKNLIIKINNIEEMVNIEGKIFRFNDKNCIILSFTKKIIESNIYKLKKIEEETANLVVRIKDFNTVMKEVLKIFVNSGLFDLGWVAKIDKDLKRVIPIITLNEEKEDIEFKKQVFDYNYFQEILDLLINKEEVIADNIEFKGKKYRKAVIFPVFNKWEYGKDNDIEYAVLVYSEKNINFNDEELILLKEIIYKLNIAIADIFIKEQTNILLSTDTLTNLPKREIFIKEIERLIKEDVSFAVAIVDINKLKKVNSVLGFWAGDKAIKKIADYLKNNLEKSFVSRIGGDEFGVIIKGEKSEIFKMLDKILAFNNEIVKINGSGVYLSLSVGVSFFPDDSKTKENLIIKAERALSITKKKGGIGISYANENLTILPKDYLDLEKELKEAIENNEYEMYYQPIVDVDKNIIWGAEALLRWNSKKRGLVSPGRFIPILEESGLINEVGDVIIEKVLKDIKEFENKDINFIISMNVSGIQLLSQNIALKLLDRIKELNIKKDKIIVEITESVLMENIDFILPQIELLKKEGIKIEIDDFGTGYSSLAYLKKLPISALKIDMTFVKDILKDEEDEQIVKAIISMAKSLNKKTIAEGAETKEIVDELKKLGVDYIQGYYFAKPMPKEKLKNFLENFIKNKRG</sequence>
<feature type="domain" description="GGDEF" evidence="2">
    <location>
        <begin position="341"/>
        <end position="471"/>
    </location>
</feature>
<dbReference type="InterPro" id="IPR029787">
    <property type="entry name" value="Nucleotide_cyclase"/>
</dbReference>
<dbReference type="CDD" id="cd01948">
    <property type="entry name" value="EAL"/>
    <property type="match status" value="1"/>
</dbReference>
<dbReference type="GO" id="GO:0071111">
    <property type="term" value="F:cyclic-guanylate-specific phosphodiesterase activity"/>
    <property type="evidence" value="ECO:0007669"/>
    <property type="project" value="InterPro"/>
</dbReference>
<dbReference type="Proteomes" id="UP000217944">
    <property type="component" value="Unassembled WGS sequence"/>
</dbReference>
<keyword evidence="4" id="KW-1185">Reference proteome</keyword>
<proteinExistence type="predicted"/>
<gene>
    <name evidence="3" type="ORF">LNAT_P1543</name>
</gene>
<evidence type="ECO:0000313" key="4">
    <source>
        <dbReference type="Proteomes" id="UP000217944"/>
    </source>
</evidence>
<dbReference type="OrthoDB" id="5372181at2"/>